<evidence type="ECO:0000256" key="1">
    <source>
        <dbReference type="SAM" id="MobiDB-lite"/>
    </source>
</evidence>
<dbReference type="InParanoid" id="L9KMH2"/>
<feature type="region of interest" description="Disordered" evidence="1">
    <location>
        <begin position="141"/>
        <end position="162"/>
    </location>
</feature>
<feature type="compositionally biased region" description="Pro residues" evidence="1">
    <location>
        <begin position="144"/>
        <end position="154"/>
    </location>
</feature>
<accession>L9KMH2</accession>
<keyword evidence="3" id="KW-1185">Reference proteome</keyword>
<reference evidence="3" key="2">
    <citation type="journal article" date="2013" name="Nat. Commun.">
        <title>Genome of the Chinese tree shrew.</title>
        <authorList>
            <person name="Fan Y."/>
            <person name="Huang Z.Y."/>
            <person name="Cao C.C."/>
            <person name="Chen C.S."/>
            <person name="Chen Y.X."/>
            <person name="Fan D.D."/>
            <person name="He J."/>
            <person name="Hou H.L."/>
            <person name="Hu L."/>
            <person name="Hu X.T."/>
            <person name="Jiang X.T."/>
            <person name="Lai R."/>
            <person name="Lang Y.S."/>
            <person name="Liang B."/>
            <person name="Liao S.G."/>
            <person name="Mu D."/>
            <person name="Ma Y.Y."/>
            <person name="Niu Y.Y."/>
            <person name="Sun X.Q."/>
            <person name="Xia J.Q."/>
            <person name="Xiao J."/>
            <person name="Xiong Z.Q."/>
            <person name="Xu L."/>
            <person name="Yang L."/>
            <person name="Zhang Y."/>
            <person name="Zhao W."/>
            <person name="Zhao X.D."/>
            <person name="Zheng Y.T."/>
            <person name="Zhou J.M."/>
            <person name="Zhu Y.B."/>
            <person name="Zhang G.J."/>
            <person name="Wang J."/>
            <person name="Yao Y.G."/>
        </authorList>
    </citation>
    <scope>NUCLEOTIDE SEQUENCE [LARGE SCALE GENOMIC DNA]</scope>
</reference>
<organism evidence="2 3">
    <name type="scientific">Tupaia chinensis</name>
    <name type="common">Chinese tree shrew</name>
    <name type="synonym">Tupaia belangeri chinensis</name>
    <dbReference type="NCBI Taxonomy" id="246437"/>
    <lineage>
        <taxon>Eukaryota</taxon>
        <taxon>Metazoa</taxon>
        <taxon>Chordata</taxon>
        <taxon>Craniata</taxon>
        <taxon>Vertebrata</taxon>
        <taxon>Euteleostomi</taxon>
        <taxon>Mammalia</taxon>
        <taxon>Eutheria</taxon>
        <taxon>Euarchontoglires</taxon>
        <taxon>Scandentia</taxon>
        <taxon>Tupaiidae</taxon>
        <taxon>Tupaia</taxon>
    </lineage>
</organism>
<reference evidence="3" key="1">
    <citation type="submission" date="2012-07" db="EMBL/GenBank/DDBJ databases">
        <title>Genome of the Chinese tree shrew, a rising model animal genetically related to primates.</title>
        <authorList>
            <person name="Zhang G."/>
            <person name="Fan Y."/>
            <person name="Yao Y."/>
            <person name="Huang Z."/>
        </authorList>
    </citation>
    <scope>NUCLEOTIDE SEQUENCE [LARGE SCALE GENOMIC DNA]</scope>
</reference>
<gene>
    <name evidence="2" type="ORF">TREES_T100021492</name>
</gene>
<evidence type="ECO:0000313" key="3">
    <source>
        <dbReference type="Proteomes" id="UP000011518"/>
    </source>
</evidence>
<proteinExistence type="predicted"/>
<dbReference type="EMBL" id="KB320826">
    <property type="protein sequence ID" value="ELW62342.1"/>
    <property type="molecule type" value="Genomic_DNA"/>
</dbReference>
<name>L9KMH2_TUPCH</name>
<dbReference type="AlphaFoldDB" id="L9KMH2"/>
<dbReference type="Proteomes" id="UP000011518">
    <property type="component" value="Unassembled WGS sequence"/>
</dbReference>
<evidence type="ECO:0000313" key="2">
    <source>
        <dbReference type="EMBL" id="ELW62342.1"/>
    </source>
</evidence>
<protein>
    <submittedName>
        <fullName evidence="2">Uncharacterized protein</fullName>
    </submittedName>
</protein>
<sequence length="162" mass="17197">MAAGFPVPTVPWRRARKPAFGDDQVCVRVPASTPGLELFMNPHTDNGQHGPEGTVVQRPLLRTRCGQPHQDVCPGHVDTEDSPRAVQPEAVSGTPQPTGLAALAATVAFCAYLETHTLTQATLMFTGAAFAIASAQSSFKAQLNPPPARRPWPPCSHKGARA</sequence>